<organism evidence="1 2">
    <name type="scientific">Romanomermis culicivorax</name>
    <name type="common">Nematode worm</name>
    <dbReference type="NCBI Taxonomy" id="13658"/>
    <lineage>
        <taxon>Eukaryota</taxon>
        <taxon>Metazoa</taxon>
        <taxon>Ecdysozoa</taxon>
        <taxon>Nematoda</taxon>
        <taxon>Enoplea</taxon>
        <taxon>Dorylaimia</taxon>
        <taxon>Mermithida</taxon>
        <taxon>Mermithoidea</taxon>
        <taxon>Mermithidae</taxon>
        <taxon>Romanomermis</taxon>
    </lineage>
</organism>
<keyword evidence="1" id="KW-1185">Reference proteome</keyword>
<dbReference type="AlphaFoldDB" id="A0A915HTR7"/>
<protein>
    <submittedName>
        <fullName evidence="2">Ovule protein</fullName>
    </submittedName>
</protein>
<dbReference type="WBParaSite" id="nRc.2.0.1.t04802-RA">
    <property type="protein sequence ID" value="nRc.2.0.1.t04802-RA"/>
    <property type="gene ID" value="nRc.2.0.1.g04802"/>
</dbReference>
<name>A0A915HTR7_ROMCU</name>
<sequence>MHKKNKKITKNHKKEIEYRGHETYWFGMITSQIHLKVMLLGSEPFPPHIKSSQMILFPYRSGLDSGVKQRL</sequence>
<evidence type="ECO:0000313" key="2">
    <source>
        <dbReference type="WBParaSite" id="nRc.2.0.1.t04802-RA"/>
    </source>
</evidence>
<accession>A0A915HTR7</accession>
<reference evidence="2" key="1">
    <citation type="submission" date="2022-11" db="UniProtKB">
        <authorList>
            <consortium name="WormBaseParasite"/>
        </authorList>
    </citation>
    <scope>IDENTIFICATION</scope>
</reference>
<proteinExistence type="predicted"/>
<dbReference type="Proteomes" id="UP000887565">
    <property type="component" value="Unplaced"/>
</dbReference>
<evidence type="ECO:0000313" key="1">
    <source>
        <dbReference type="Proteomes" id="UP000887565"/>
    </source>
</evidence>